<evidence type="ECO:0000259" key="5">
    <source>
        <dbReference type="Pfam" id="PF07992"/>
    </source>
</evidence>
<dbReference type="Gene3D" id="3.50.50.60">
    <property type="entry name" value="FAD/NAD(P)-binding domain"/>
    <property type="match status" value="2"/>
</dbReference>
<evidence type="ECO:0000313" key="7">
    <source>
        <dbReference type="EMBL" id="SOC58377.1"/>
    </source>
</evidence>
<dbReference type="Gene3D" id="3.30.390.30">
    <property type="match status" value="1"/>
</dbReference>
<evidence type="ECO:0000256" key="2">
    <source>
        <dbReference type="ARBA" id="ARBA00022630"/>
    </source>
</evidence>
<proteinExistence type="predicted"/>
<dbReference type="InterPro" id="IPR050446">
    <property type="entry name" value="FAD-oxidoreductase/Apoptosis"/>
</dbReference>
<feature type="domain" description="FAD/NAD(P)-binding" evidence="5">
    <location>
        <begin position="1"/>
        <end position="309"/>
    </location>
</feature>
<name>A0A285VWW5_9MICO</name>
<comment type="cofactor">
    <cofactor evidence="1">
        <name>FAD</name>
        <dbReference type="ChEBI" id="CHEBI:57692"/>
    </cofactor>
</comment>
<dbReference type="Pfam" id="PF14759">
    <property type="entry name" value="Reductase_C"/>
    <property type="match status" value="1"/>
</dbReference>
<dbReference type="PANTHER" id="PTHR43557:SF2">
    <property type="entry name" value="RIESKE DOMAIN-CONTAINING PROTEIN-RELATED"/>
    <property type="match status" value="1"/>
</dbReference>
<evidence type="ECO:0000313" key="8">
    <source>
        <dbReference type="Proteomes" id="UP000219688"/>
    </source>
</evidence>
<keyword evidence="8" id="KW-1185">Reference proteome</keyword>
<dbReference type="PANTHER" id="PTHR43557">
    <property type="entry name" value="APOPTOSIS-INDUCING FACTOR 1"/>
    <property type="match status" value="1"/>
</dbReference>
<feature type="domain" description="Reductase C-terminal" evidence="6">
    <location>
        <begin position="328"/>
        <end position="390"/>
    </location>
</feature>
<dbReference type="GO" id="GO:0016651">
    <property type="term" value="F:oxidoreductase activity, acting on NAD(P)H"/>
    <property type="evidence" value="ECO:0007669"/>
    <property type="project" value="TreeGrafter"/>
</dbReference>
<dbReference type="EMBL" id="OBQK01000032">
    <property type="protein sequence ID" value="SOC58377.1"/>
    <property type="molecule type" value="Genomic_DNA"/>
</dbReference>
<organism evidence="7 8">
    <name type="scientific">Ornithinimicrobium cerasi</name>
    <dbReference type="NCBI Taxonomy" id="2248773"/>
    <lineage>
        <taxon>Bacteria</taxon>
        <taxon>Bacillati</taxon>
        <taxon>Actinomycetota</taxon>
        <taxon>Actinomycetes</taxon>
        <taxon>Micrococcales</taxon>
        <taxon>Ornithinimicrobiaceae</taxon>
        <taxon>Ornithinimicrobium</taxon>
    </lineage>
</organism>
<dbReference type="GO" id="GO:0005737">
    <property type="term" value="C:cytoplasm"/>
    <property type="evidence" value="ECO:0007669"/>
    <property type="project" value="TreeGrafter"/>
</dbReference>
<dbReference type="SUPFAM" id="SSF51905">
    <property type="entry name" value="FAD/NAD(P)-binding domain"/>
    <property type="match status" value="1"/>
</dbReference>
<dbReference type="InterPro" id="IPR023753">
    <property type="entry name" value="FAD/NAD-binding_dom"/>
</dbReference>
<dbReference type="PRINTS" id="PR00368">
    <property type="entry name" value="FADPNR"/>
</dbReference>
<evidence type="ECO:0000256" key="4">
    <source>
        <dbReference type="ARBA" id="ARBA00023002"/>
    </source>
</evidence>
<protein>
    <submittedName>
        <fullName evidence="7">Reductase C-terminal</fullName>
    </submittedName>
</protein>
<dbReference type="Pfam" id="PF07992">
    <property type="entry name" value="Pyr_redox_2"/>
    <property type="match status" value="1"/>
</dbReference>
<dbReference type="PRINTS" id="PR00411">
    <property type="entry name" value="PNDRDTASEI"/>
</dbReference>
<reference evidence="8" key="1">
    <citation type="submission" date="2017-08" db="EMBL/GenBank/DDBJ databases">
        <authorList>
            <person name="Varghese N."/>
            <person name="Submissions S."/>
        </authorList>
    </citation>
    <scope>NUCLEOTIDE SEQUENCE [LARGE SCALE GENOMIC DNA]</scope>
    <source>
        <strain evidence="8">USBA17B2</strain>
    </source>
</reference>
<evidence type="ECO:0000259" key="6">
    <source>
        <dbReference type="Pfam" id="PF14759"/>
    </source>
</evidence>
<dbReference type="AlphaFoldDB" id="A0A285VWW5"/>
<keyword evidence="3" id="KW-0274">FAD</keyword>
<dbReference type="InterPro" id="IPR036188">
    <property type="entry name" value="FAD/NAD-bd_sf"/>
</dbReference>
<evidence type="ECO:0000256" key="3">
    <source>
        <dbReference type="ARBA" id="ARBA00022827"/>
    </source>
</evidence>
<keyword evidence="4" id="KW-0560">Oxidoreductase</keyword>
<evidence type="ECO:0000256" key="1">
    <source>
        <dbReference type="ARBA" id="ARBA00001974"/>
    </source>
</evidence>
<gene>
    <name evidence="7" type="ORF">SAMN05421879_1327</name>
</gene>
<dbReference type="SUPFAM" id="SSF55424">
    <property type="entry name" value="FAD/NAD-linked reductases, dimerisation (C-terminal) domain"/>
    <property type="match status" value="1"/>
</dbReference>
<dbReference type="InterPro" id="IPR016156">
    <property type="entry name" value="FAD/NAD-linked_Rdtase_dimer_sf"/>
</dbReference>
<accession>A0A285VWW5</accession>
<sequence length="398" mass="42243">MHVVVVGAGLAGGRAVEELRAAGHTGEVTLIGAEPHSPYERPPLSKDVLLGRADVASATLFDDAWYAEAQVDLRVATEAVGVDLARGVVELVDGSRLAYDRLLLATGCEPVRLAVAEAGRAPGSLPVPVTHLRTVEDAEAIRSLWSGGADGRRLLVVGGGWIGLEVAAAARENGMEVTLVHRGAQPLGRVLGPEMGQLFAAVHREHGVDLRLGATLEELTAGPAGRAAARLSDGSSVHVDAVVVGVGVRPRTRLAEAAGLPTDDGVLVDATLRTGDPHVWAAGDVACHEHPVLRRRVRVDHWDAAQEQGRHAARAMLGDPAPYTRLPYFYTDQYDLGMEYVGFVGREGYDDVVVEGDVPGRVLTARYVTEGTVVAALQINDWDAMDGLRETVGRPLRR</sequence>
<keyword evidence="2" id="KW-0285">Flavoprotein</keyword>
<dbReference type="InterPro" id="IPR028202">
    <property type="entry name" value="Reductase_C"/>
</dbReference>
<dbReference type="Proteomes" id="UP000219688">
    <property type="component" value="Unassembled WGS sequence"/>
</dbReference>